<gene>
    <name evidence="2" type="ORF">GCM10010345_26010</name>
</gene>
<reference evidence="3" key="1">
    <citation type="journal article" date="2019" name="Int. J. Syst. Evol. Microbiol.">
        <title>The Global Catalogue of Microorganisms (GCM) 10K type strain sequencing project: providing services to taxonomists for standard genome sequencing and annotation.</title>
        <authorList>
            <consortium name="The Broad Institute Genomics Platform"/>
            <consortium name="The Broad Institute Genome Sequencing Center for Infectious Disease"/>
            <person name="Wu L."/>
            <person name="Ma J."/>
        </authorList>
    </citation>
    <scope>NUCLEOTIDE SEQUENCE [LARGE SCALE GENOMIC DNA]</scope>
    <source>
        <strain evidence="3">JCM 4733</strain>
    </source>
</reference>
<keyword evidence="1" id="KW-0812">Transmembrane</keyword>
<protein>
    <submittedName>
        <fullName evidence="2">Uncharacterized protein</fullName>
    </submittedName>
</protein>
<proteinExistence type="predicted"/>
<dbReference type="Proteomes" id="UP000653644">
    <property type="component" value="Unassembled WGS sequence"/>
</dbReference>
<name>A0ABQ3CLL9_9ACTN</name>
<keyword evidence="1" id="KW-1133">Transmembrane helix</keyword>
<organism evidence="2 3">
    <name type="scientific">Streptomyces canarius</name>
    <dbReference type="NCBI Taxonomy" id="285453"/>
    <lineage>
        <taxon>Bacteria</taxon>
        <taxon>Bacillati</taxon>
        <taxon>Actinomycetota</taxon>
        <taxon>Actinomycetes</taxon>
        <taxon>Kitasatosporales</taxon>
        <taxon>Streptomycetaceae</taxon>
        <taxon>Streptomyces</taxon>
    </lineage>
</organism>
<evidence type="ECO:0000313" key="2">
    <source>
        <dbReference type="EMBL" id="GHA20016.1"/>
    </source>
</evidence>
<keyword evidence="1" id="KW-0472">Membrane</keyword>
<dbReference type="EMBL" id="BMVN01000007">
    <property type="protein sequence ID" value="GHA20016.1"/>
    <property type="molecule type" value="Genomic_DNA"/>
</dbReference>
<comment type="caution">
    <text evidence="2">The sequence shown here is derived from an EMBL/GenBank/DDBJ whole genome shotgun (WGS) entry which is preliminary data.</text>
</comment>
<evidence type="ECO:0000256" key="1">
    <source>
        <dbReference type="SAM" id="Phobius"/>
    </source>
</evidence>
<keyword evidence="3" id="KW-1185">Reference proteome</keyword>
<evidence type="ECO:0000313" key="3">
    <source>
        <dbReference type="Proteomes" id="UP000653644"/>
    </source>
</evidence>
<feature type="transmembrane region" description="Helical" evidence="1">
    <location>
        <begin position="21"/>
        <end position="45"/>
    </location>
</feature>
<sequence length="61" mass="6691">MDGFPPSITCHWTSGHDTEEVWFWAPPLLYAGPACSAVCSVLLLANRPAYGNTLRRNGRDA</sequence>
<accession>A0ABQ3CLL9</accession>